<evidence type="ECO:0000313" key="2">
    <source>
        <dbReference type="EMBL" id="MCR0985315.1"/>
    </source>
</evidence>
<evidence type="ECO:0000256" key="1">
    <source>
        <dbReference type="SAM" id="MobiDB-lite"/>
    </source>
</evidence>
<feature type="region of interest" description="Disordered" evidence="1">
    <location>
        <begin position="123"/>
        <end position="144"/>
    </location>
</feature>
<sequence length="144" mass="15630">MSPRTLSDDALKAALRDAFEALHAANGRDLPAVNLTVLTSRRDVLLAEAKRRGMKVALHPPPTCVEPWWASYTPEYDDPIRAALDAYKAALHIGADPDELDRLCAELRRAQAVKLAVIYPSGPSSASPIPLGPAPPWFRRPEGG</sequence>
<keyword evidence="3" id="KW-1185">Reference proteome</keyword>
<proteinExistence type="predicted"/>
<dbReference type="Proteomes" id="UP001524642">
    <property type="component" value="Unassembled WGS sequence"/>
</dbReference>
<comment type="caution">
    <text evidence="2">The sequence shown here is derived from an EMBL/GenBank/DDBJ whole genome shotgun (WGS) entry which is preliminary data.</text>
</comment>
<organism evidence="2 3">
    <name type="scientific">Roseomonas populi</name>
    <dbReference type="NCBI Taxonomy" id="3121582"/>
    <lineage>
        <taxon>Bacteria</taxon>
        <taxon>Pseudomonadati</taxon>
        <taxon>Pseudomonadota</taxon>
        <taxon>Alphaproteobacteria</taxon>
        <taxon>Acetobacterales</taxon>
        <taxon>Roseomonadaceae</taxon>
        <taxon>Roseomonas</taxon>
    </lineage>
</organism>
<evidence type="ECO:0000313" key="3">
    <source>
        <dbReference type="Proteomes" id="UP001524642"/>
    </source>
</evidence>
<reference evidence="2 3" key="1">
    <citation type="submission" date="2022-06" db="EMBL/GenBank/DDBJ databases">
        <title>Roseomonas CN29.</title>
        <authorList>
            <person name="Cheng Y."/>
            <person name="He X."/>
        </authorList>
    </citation>
    <scope>NUCLEOTIDE SEQUENCE [LARGE SCALE GENOMIC DNA]</scope>
    <source>
        <strain evidence="2 3">CN29</strain>
    </source>
</reference>
<name>A0ABT1XB24_9PROT</name>
<gene>
    <name evidence="2" type="ORF">NRP21_25015</name>
</gene>
<dbReference type="RefSeq" id="WP_257718968.1">
    <property type="nucleotide sequence ID" value="NZ_JANJOU010000032.1"/>
</dbReference>
<protein>
    <submittedName>
        <fullName evidence="2">Uncharacterized protein</fullName>
    </submittedName>
</protein>
<dbReference type="EMBL" id="JANJOU010000032">
    <property type="protein sequence ID" value="MCR0985315.1"/>
    <property type="molecule type" value="Genomic_DNA"/>
</dbReference>
<accession>A0ABT1XB24</accession>